<evidence type="ECO:0000313" key="1">
    <source>
        <dbReference type="EMBL" id="CNI01636.1"/>
    </source>
</evidence>
<dbReference type="GO" id="GO:0033218">
    <property type="term" value="F:amide binding"/>
    <property type="evidence" value="ECO:0007669"/>
    <property type="project" value="InterPro"/>
</dbReference>
<keyword evidence="3" id="KW-1185">Reference proteome</keyword>
<dbReference type="InterPro" id="IPR028082">
    <property type="entry name" value="Peripla_BP_I"/>
</dbReference>
<evidence type="ECO:0000313" key="2">
    <source>
        <dbReference type="EMBL" id="CRY63633.1"/>
    </source>
</evidence>
<evidence type="ECO:0000313" key="4">
    <source>
        <dbReference type="Proteomes" id="UP000045840"/>
    </source>
</evidence>
<dbReference type="Proteomes" id="UP000045840">
    <property type="component" value="Unassembled WGS sequence"/>
</dbReference>
<dbReference type="InterPro" id="IPR039570">
    <property type="entry name" value="AmiC_PBP1"/>
</dbReference>
<dbReference type="SUPFAM" id="SSF53822">
    <property type="entry name" value="Periplasmic binding protein-like I"/>
    <property type="match status" value="1"/>
</dbReference>
<dbReference type="EMBL" id="CQAZ01000024">
    <property type="protein sequence ID" value="CNI01636.1"/>
    <property type="molecule type" value="Genomic_DNA"/>
</dbReference>
<dbReference type="AlphaFoldDB" id="A0A0T9Q999"/>
<dbReference type="Proteomes" id="UP000044625">
    <property type="component" value="Unassembled WGS sequence"/>
</dbReference>
<gene>
    <name evidence="1" type="primary">amiC_2</name>
    <name evidence="2" type="synonym">amiC_1</name>
    <name evidence="1" type="ORF">ERS008529_02815</name>
    <name evidence="2" type="ORF">ERS137968_00330</name>
</gene>
<dbReference type="PANTHER" id="PTHR47628:SF1">
    <property type="entry name" value="ALIPHATIC AMIDASE EXPRESSION-REGULATING PROTEIN"/>
    <property type="match status" value="1"/>
</dbReference>
<organism evidence="1 4">
    <name type="scientific">Yersinia pekkanenii</name>
    <dbReference type="NCBI Taxonomy" id="1288385"/>
    <lineage>
        <taxon>Bacteria</taxon>
        <taxon>Pseudomonadati</taxon>
        <taxon>Pseudomonadota</taxon>
        <taxon>Gammaproteobacteria</taxon>
        <taxon>Enterobacterales</taxon>
        <taxon>Yersiniaceae</taxon>
        <taxon>Yersinia</taxon>
    </lineage>
</organism>
<reference evidence="4" key="2">
    <citation type="submission" date="2015-03" db="EMBL/GenBank/DDBJ databases">
        <authorList>
            <consortium name="Pathogen Informatics"/>
        </authorList>
    </citation>
    <scope>NUCLEOTIDE SEQUENCE [LARGE SCALE GENOMIC DNA]</scope>
    <source>
        <strain evidence="4">A125KOH2</strain>
    </source>
</reference>
<reference evidence="2 3" key="3">
    <citation type="submission" date="2015-03" db="EMBL/GenBank/DDBJ databases">
        <authorList>
            <consortium name="Pathogen Informatics"/>
            <person name="Murphy D."/>
        </authorList>
    </citation>
    <scope>NUCLEOTIDE SEQUENCE [LARGE SCALE GENOMIC DNA]</scope>
    <source>
        <strain evidence="3">type strain: CIP110230</strain>
        <strain evidence="2">Type strain: CIP110230</strain>
    </source>
</reference>
<proteinExistence type="predicted"/>
<reference evidence="1" key="1">
    <citation type="submission" date="2015-03" db="EMBL/GenBank/DDBJ databases">
        <authorList>
            <person name="Murphy D."/>
        </authorList>
    </citation>
    <scope>NUCLEOTIDE SEQUENCE [LARGE SCALE GENOMIC DNA]</scope>
    <source>
        <strain evidence="1">A125KOH2</strain>
    </source>
</reference>
<dbReference type="GO" id="GO:0006865">
    <property type="term" value="P:amino acid transport"/>
    <property type="evidence" value="ECO:0007669"/>
    <property type="project" value="InterPro"/>
</dbReference>
<dbReference type="InterPro" id="IPR000709">
    <property type="entry name" value="Leu_Ile_Val-bd"/>
</dbReference>
<name>A0A0T9Q999_9GAMM</name>
<evidence type="ECO:0000313" key="3">
    <source>
        <dbReference type="Proteomes" id="UP000044625"/>
    </source>
</evidence>
<sequence length="417" mass="46731">MDGSSNEPSHPPYGLKYDGYYIQQHKQVPMSSETPVNIGLLYSFSGVTAAQEQSQWRGATQAIAEINQRGGINGRLLNAIHFDPQSDDAQFRTLTEQLIVEHEVNVIFGGYTSSSRKAMSPIVEKYRRLLFYSQLYEGFEFSENIFYGGAAPNQNCVQLADYLAGQFGARVYLIGSRYVYPYECNRNMQELILQRHDGAVIGERYLDLNAPYEAFLPIIEEIAKKQPDFIFSTVVGQTVPFLYQAYQAAGLDPTRIPIGSLNTSETEIAIMGAEVAQGHFSSAPYFQSICSQTNQSALKQFHQQFGAEFTTDMNWEATYSQMHLFANAMAECGSDRIYPLSAALRGSQFDAPQGRIRIDPLNQHTGLYPRIGMANESGQFTIVQESRRIVEPDPYMTNQIQGDWVTKLTTVGYPHAS</sequence>
<dbReference type="CDD" id="cd06357">
    <property type="entry name" value="PBP1_AmiC"/>
    <property type="match status" value="1"/>
</dbReference>
<dbReference type="PRINTS" id="PR00337">
    <property type="entry name" value="LEUILEVALBP"/>
</dbReference>
<dbReference type="STRING" id="1288385.ERS137968_00330"/>
<protein>
    <submittedName>
        <fullName evidence="1">Branched-chain amino acid ABC transporter substrate-binding protein</fullName>
    </submittedName>
</protein>
<dbReference type="Gene3D" id="3.40.50.2300">
    <property type="match status" value="2"/>
</dbReference>
<accession>A0A0T9Q999</accession>
<dbReference type="EMBL" id="CWJL01000001">
    <property type="protein sequence ID" value="CRY63633.1"/>
    <property type="molecule type" value="Genomic_DNA"/>
</dbReference>
<dbReference type="PANTHER" id="PTHR47628">
    <property type="match status" value="1"/>
</dbReference>
<dbReference type="Pfam" id="PF13433">
    <property type="entry name" value="Peripla_BP_5"/>
    <property type="match status" value="1"/>
</dbReference>